<name>E5AKN5_MYCRK</name>
<proteinExistence type="predicted"/>
<reference evidence="1 2" key="1">
    <citation type="journal article" date="2011" name="J. Bacteriol.">
        <title>Complete genome sequence of Burkholderia rhizoxinica, an endosymbiont of Rhizopus microsporus.</title>
        <authorList>
            <person name="Lackner G."/>
            <person name="Moebius N."/>
            <person name="Partida-Martinez L."/>
            <person name="Hertweck C."/>
        </authorList>
    </citation>
    <scope>NUCLEOTIDE SEQUENCE [LARGE SCALE GENOMIC DNA]</scope>
    <source>
        <strain evidence="2">DSM 19002 / CIP 109453 / HKI 454</strain>
    </source>
</reference>
<dbReference type="AlphaFoldDB" id="E5AKN5"/>
<gene>
    <name evidence="1" type="ordered locus">RBRH_00865</name>
</gene>
<dbReference type="HOGENOM" id="CLU_037957_2_0_4"/>
<organism evidence="1 2">
    <name type="scientific">Mycetohabitans rhizoxinica (strain DSM 19002 / CIP 109453 / HKI 454)</name>
    <name type="common">Paraburkholderia rhizoxinica</name>
    <dbReference type="NCBI Taxonomy" id="882378"/>
    <lineage>
        <taxon>Bacteria</taxon>
        <taxon>Pseudomonadati</taxon>
        <taxon>Pseudomonadota</taxon>
        <taxon>Betaproteobacteria</taxon>
        <taxon>Burkholderiales</taxon>
        <taxon>Burkholderiaceae</taxon>
        <taxon>Mycetohabitans</taxon>
    </lineage>
</organism>
<dbReference type="SUPFAM" id="SSF69279">
    <property type="entry name" value="Phage tail proteins"/>
    <property type="match status" value="1"/>
</dbReference>
<evidence type="ECO:0000313" key="2">
    <source>
        <dbReference type="Proteomes" id="UP000007437"/>
    </source>
</evidence>
<protein>
    <submittedName>
        <fullName evidence="1">Gene D protein</fullName>
    </submittedName>
</protein>
<dbReference type="KEGG" id="brh:RBRH_00865"/>
<dbReference type="EMBL" id="FR687359">
    <property type="protein sequence ID" value="CBW73707.1"/>
    <property type="molecule type" value="Genomic_DNA"/>
</dbReference>
<dbReference type="Proteomes" id="UP000007437">
    <property type="component" value="Chromosome"/>
</dbReference>
<accession>E5AKN5</accession>
<dbReference type="OrthoDB" id="4070623at2"/>
<dbReference type="STRING" id="882378.RBRH_00865"/>
<dbReference type="RefSeq" id="WP_013433945.1">
    <property type="nucleotide sequence ID" value="NC_014722.1"/>
</dbReference>
<dbReference type="Pfam" id="PF05954">
    <property type="entry name" value="Phage_GPD"/>
    <property type="match status" value="1"/>
</dbReference>
<evidence type="ECO:0000313" key="1">
    <source>
        <dbReference type="EMBL" id="CBW73707.1"/>
    </source>
</evidence>
<sequence length="341" mass="37529">MSGPRGTRMQPQPDYRITLDGRDLSRVIAPHLVNLTLSESRADEADTVELVLDDSCNTFAVPKRGALIHVAIGWTGEPLVDKHSFTVDEIEHSGAPDLLTIRARSASMTNALRERREHSWHHQTLGSIVHTIAARHALKPTIADALAPITIAHIDQTHESDMSFLTRLAKRYDAVMNIKDQHLLLMPIGSGTTASGKPLRDIVLTRASGDQHRYCIVQRESYTAVRAYWHSNGQAKRRSVLVGDDNSRSIKVLPEDYPSEAEARAAAQAEHARAQRSQATLSYTLAHGRAELFVEVPITLAGFKPEIDATPWLIKQVTHTIGETGFTSALELEVRSGPATA</sequence>
<dbReference type="eggNOG" id="COG3500">
    <property type="taxonomic scope" value="Bacteria"/>
</dbReference>